<dbReference type="InterPro" id="IPR045598">
    <property type="entry name" value="DUF6457"/>
</dbReference>
<evidence type="ECO:0000256" key="3">
    <source>
        <dbReference type="ARBA" id="ARBA00022723"/>
    </source>
</evidence>
<dbReference type="PANTHER" id="PTHR19136">
    <property type="entry name" value="MOLYBDENUM COFACTOR GUANYLYLTRANSFERASE"/>
    <property type="match status" value="1"/>
</dbReference>
<evidence type="ECO:0000259" key="9">
    <source>
        <dbReference type="Pfam" id="PF20058"/>
    </source>
</evidence>
<keyword evidence="1" id="KW-0963">Cytoplasm</keyword>
<proteinExistence type="predicted"/>
<evidence type="ECO:0000313" key="10">
    <source>
        <dbReference type="EMBL" id="MDU0326157.1"/>
    </source>
</evidence>
<name>A0ABU3RTR4_9MICO</name>
<keyword evidence="11" id="KW-1185">Reference proteome</keyword>
<evidence type="ECO:0000256" key="6">
    <source>
        <dbReference type="ARBA" id="ARBA00023134"/>
    </source>
</evidence>
<evidence type="ECO:0000256" key="7">
    <source>
        <dbReference type="ARBA" id="ARBA00023150"/>
    </source>
</evidence>
<evidence type="ECO:0000256" key="2">
    <source>
        <dbReference type="ARBA" id="ARBA00022679"/>
    </source>
</evidence>
<evidence type="ECO:0000313" key="11">
    <source>
        <dbReference type="Proteomes" id="UP001256673"/>
    </source>
</evidence>
<evidence type="ECO:0000259" key="8">
    <source>
        <dbReference type="Pfam" id="PF12804"/>
    </source>
</evidence>
<dbReference type="EMBL" id="JAWDIU010000001">
    <property type="protein sequence ID" value="MDU0326157.1"/>
    <property type="molecule type" value="Genomic_DNA"/>
</dbReference>
<keyword evidence="3" id="KW-0479">Metal-binding</keyword>
<keyword evidence="5" id="KW-0460">Magnesium</keyword>
<gene>
    <name evidence="10" type="ORF">RWH43_05225</name>
</gene>
<dbReference type="RefSeq" id="WP_154096960.1">
    <property type="nucleotide sequence ID" value="NZ_JAWDIU010000001.1"/>
</dbReference>
<evidence type="ECO:0000256" key="1">
    <source>
        <dbReference type="ARBA" id="ARBA00022490"/>
    </source>
</evidence>
<feature type="domain" description="MobA-like NTP transferase" evidence="8">
    <location>
        <begin position="6"/>
        <end position="150"/>
    </location>
</feature>
<dbReference type="GO" id="GO:0016740">
    <property type="term" value="F:transferase activity"/>
    <property type="evidence" value="ECO:0007669"/>
    <property type="project" value="UniProtKB-KW"/>
</dbReference>
<dbReference type="Gene3D" id="3.90.550.10">
    <property type="entry name" value="Spore Coat Polysaccharide Biosynthesis Protein SpsA, Chain A"/>
    <property type="match status" value="1"/>
</dbReference>
<reference evidence="10 11" key="1">
    <citation type="submission" date="2023-09" db="EMBL/GenBank/DDBJ databases">
        <title>Microbacterium fusihabitans sp. nov., Microbacterium phycihabitans sp. nov., and Microbacterium cervinum sp. nov., isolated from dried seaweeds of beach.</title>
        <authorList>
            <person name="Lee S.D."/>
        </authorList>
    </citation>
    <scope>NUCLEOTIDE SEQUENCE [LARGE SCALE GENOMIC DNA]</scope>
    <source>
        <strain evidence="10 11">KSW2-21</strain>
    </source>
</reference>
<organism evidence="10 11">
    <name type="scientific">Microbacterium algihabitans</name>
    <dbReference type="NCBI Taxonomy" id="3075992"/>
    <lineage>
        <taxon>Bacteria</taxon>
        <taxon>Bacillati</taxon>
        <taxon>Actinomycetota</taxon>
        <taxon>Actinomycetes</taxon>
        <taxon>Micrococcales</taxon>
        <taxon>Microbacteriaceae</taxon>
        <taxon>Microbacterium</taxon>
    </lineage>
</organism>
<keyword evidence="4" id="KW-0547">Nucleotide-binding</keyword>
<feature type="domain" description="DUF6457" evidence="9">
    <location>
        <begin position="203"/>
        <end position="283"/>
    </location>
</feature>
<dbReference type="Pfam" id="PF12804">
    <property type="entry name" value="NTP_transf_3"/>
    <property type="match status" value="1"/>
</dbReference>
<keyword evidence="6" id="KW-0342">GTP-binding</keyword>
<dbReference type="InterPro" id="IPR029044">
    <property type="entry name" value="Nucleotide-diphossugar_trans"/>
</dbReference>
<dbReference type="SUPFAM" id="SSF53448">
    <property type="entry name" value="Nucleotide-diphospho-sugar transferases"/>
    <property type="match status" value="1"/>
</dbReference>
<evidence type="ECO:0000256" key="4">
    <source>
        <dbReference type="ARBA" id="ARBA00022741"/>
    </source>
</evidence>
<protein>
    <submittedName>
        <fullName evidence="10">NTP transferase domain-containing protein</fullName>
    </submittedName>
</protein>
<evidence type="ECO:0000256" key="5">
    <source>
        <dbReference type="ARBA" id="ARBA00022842"/>
    </source>
</evidence>
<dbReference type="CDD" id="cd02503">
    <property type="entry name" value="MobA"/>
    <property type="match status" value="1"/>
</dbReference>
<keyword evidence="2 10" id="KW-0808">Transferase</keyword>
<dbReference type="Pfam" id="PF20058">
    <property type="entry name" value="DUF6457"/>
    <property type="match status" value="1"/>
</dbReference>
<dbReference type="InterPro" id="IPR013482">
    <property type="entry name" value="Molybde_CF_guanTrfase"/>
</dbReference>
<keyword evidence="7" id="KW-0501">Molybdenum cofactor biosynthesis</keyword>
<comment type="caution">
    <text evidence="10">The sequence shown here is derived from an EMBL/GenBank/DDBJ whole genome shotgun (WGS) entry which is preliminary data.</text>
</comment>
<dbReference type="InterPro" id="IPR025877">
    <property type="entry name" value="MobA-like_NTP_Trfase"/>
</dbReference>
<dbReference type="Proteomes" id="UP001256673">
    <property type="component" value="Unassembled WGS sequence"/>
</dbReference>
<dbReference type="PANTHER" id="PTHR19136:SF81">
    <property type="entry name" value="MOLYBDENUM COFACTOR GUANYLYLTRANSFERASE"/>
    <property type="match status" value="1"/>
</dbReference>
<accession>A0ABU3RTR4</accession>
<sequence length="284" mass="29631">MVSVDAILLAGGRATRVDGATKPLFEVNGTTLLHAAIAAVRSHGAQRIVVAAPVLADDLDVEWVREDPPFGGPVAGIVAALGRVRADEVYVLACDLPTARAAVDLLPDEMTPDADGACLDDGRRQWLIGRYRTGALREAASALPDDGRDASMRALLGGLRITAIAADESLTRDVDTWDDLTQARSSTRPTARGGVMTESRTLPPEALNDWSAALAERFDLAEGDIPISLILDLARDVANGVARPAAPLSAFVAGLVAGRAGGSPADTEAAVAAVVEMARGWENR</sequence>